<organism evidence="2 3">
    <name type="scientific">Gossypium hirsutum</name>
    <name type="common">Upland cotton</name>
    <name type="synonym">Gossypium mexicanum</name>
    <dbReference type="NCBI Taxonomy" id="3635"/>
    <lineage>
        <taxon>Eukaryota</taxon>
        <taxon>Viridiplantae</taxon>
        <taxon>Streptophyta</taxon>
        <taxon>Embryophyta</taxon>
        <taxon>Tracheophyta</taxon>
        <taxon>Spermatophyta</taxon>
        <taxon>Magnoliopsida</taxon>
        <taxon>eudicotyledons</taxon>
        <taxon>Gunneridae</taxon>
        <taxon>Pentapetalae</taxon>
        <taxon>rosids</taxon>
        <taxon>malvids</taxon>
        <taxon>Malvales</taxon>
        <taxon>Malvaceae</taxon>
        <taxon>Malvoideae</taxon>
        <taxon>Gossypium</taxon>
    </lineage>
</organism>
<dbReference type="Pfam" id="PF04811">
    <property type="entry name" value="Sec23_trunk"/>
    <property type="match status" value="1"/>
</dbReference>
<accession>A0ABM3A9G7</accession>
<evidence type="ECO:0000313" key="2">
    <source>
        <dbReference type="Proteomes" id="UP000818029"/>
    </source>
</evidence>
<evidence type="ECO:0000259" key="1">
    <source>
        <dbReference type="Pfam" id="PF04811"/>
    </source>
</evidence>
<feature type="domain" description="Sec23/Sec24 trunk" evidence="1">
    <location>
        <begin position="206"/>
        <end position="297"/>
    </location>
</feature>
<dbReference type="InterPro" id="IPR006896">
    <property type="entry name" value="Sec23/24_trunk_dom"/>
</dbReference>
<protein>
    <recommendedName>
        <fullName evidence="1">Sec23/Sec24 trunk domain-containing protein</fullName>
    </recommendedName>
</protein>
<dbReference type="InterPro" id="IPR036465">
    <property type="entry name" value="vWFA_dom_sf"/>
</dbReference>
<dbReference type="InterPro" id="IPR050550">
    <property type="entry name" value="SEC23_SEC24_subfamily"/>
</dbReference>
<reference evidence="2" key="1">
    <citation type="journal article" date="2020" name="Nat. Genet.">
        <title>Genomic diversifications of five Gossypium allopolyploid species and their impact on cotton improvement.</title>
        <authorList>
            <person name="Chen Z.J."/>
            <person name="Sreedasyam A."/>
            <person name="Ando A."/>
            <person name="Song Q."/>
            <person name="De Santiago L.M."/>
            <person name="Hulse-Kemp A.M."/>
            <person name="Ding M."/>
            <person name="Ye W."/>
            <person name="Kirkbride R.C."/>
            <person name="Jenkins J."/>
            <person name="Plott C."/>
            <person name="Lovell J."/>
            <person name="Lin Y.M."/>
            <person name="Vaughn R."/>
            <person name="Liu B."/>
            <person name="Simpson S."/>
            <person name="Scheffler B.E."/>
            <person name="Wen L."/>
            <person name="Saski C.A."/>
            <person name="Grover C.E."/>
            <person name="Hu G."/>
            <person name="Conover J.L."/>
            <person name="Carlson J.W."/>
            <person name="Shu S."/>
            <person name="Boston L.B."/>
            <person name="Williams M."/>
            <person name="Peterson D.G."/>
            <person name="McGee K."/>
            <person name="Jones D.C."/>
            <person name="Wendel J.F."/>
            <person name="Stelly D.M."/>
            <person name="Grimwood J."/>
            <person name="Schmutz J."/>
        </authorList>
    </citation>
    <scope>NUCLEOTIDE SEQUENCE [LARGE SCALE GENOMIC DNA]</scope>
    <source>
        <strain evidence="2">cv. TM-1</strain>
    </source>
</reference>
<sequence length="364" mass="41853">MIDPIVGEDQWGSVQHGDAIIPLDLSKPKRGRHQTAQRKNIVEILVEKEKKSNLSKLSRKWIYCLLCTFVLIHLQHVWLKVQAYSASHLNRGLVEGNTLLGVYSNRVFPSDLKQKNLRISIPSRLHRLPIPSQINSILPSQILTSKTLNGNHFLLPPTPAFLPFIQGQSPKSLYSDLLFFRQTNTRFVDLFLVYLPPNQWDNDRFCNHYRPGQLNTRRYGEQYASKREDADCALLPEQTPFYKDLAAVAVQAGVCVDIFAVTNEYTDLASLKFLSIESGGSLFLYANTDDSTLPQDMYQMLSRPYAFTCVLRLRTSIEFKPDHSYGHFFPDPQYENVQHIICCDFCATYAYDFDFANNVGFYRY</sequence>
<keyword evidence="2" id="KW-1185">Reference proteome</keyword>
<dbReference type="PANTHER" id="PTHR13803">
    <property type="entry name" value="SEC24-RELATED PROTEIN"/>
    <property type="match status" value="1"/>
</dbReference>
<proteinExistence type="predicted"/>
<dbReference type="Proteomes" id="UP000818029">
    <property type="component" value="Chromosome D06"/>
</dbReference>
<dbReference type="Gene3D" id="3.40.50.410">
    <property type="entry name" value="von Willebrand factor, type A domain"/>
    <property type="match status" value="1"/>
</dbReference>
<reference evidence="3" key="2">
    <citation type="submission" date="2025-08" db="UniProtKB">
        <authorList>
            <consortium name="RefSeq"/>
        </authorList>
    </citation>
    <scope>IDENTIFICATION</scope>
</reference>
<gene>
    <name evidence="3" type="primary">LOC107899946</name>
</gene>
<name>A0ABM3A9G7_GOSHI</name>
<evidence type="ECO:0000313" key="3">
    <source>
        <dbReference type="RefSeq" id="XP_040951488.1"/>
    </source>
</evidence>
<dbReference type="SUPFAM" id="SSF53300">
    <property type="entry name" value="vWA-like"/>
    <property type="match status" value="1"/>
</dbReference>
<dbReference type="PANTHER" id="PTHR13803:SF17">
    <property type="entry name" value="PROTEIN TRANSPORT PROTEIN SEC24"/>
    <property type="match status" value="1"/>
</dbReference>
<dbReference type="GeneID" id="107899946"/>
<dbReference type="RefSeq" id="XP_040951488.1">
    <property type="nucleotide sequence ID" value="XM_041095554.1"/>
</dbReference>